<protein>
    <submittedName>
        <fullName evidence="3">Uncharacterized protein</fullName>
    </submittedName>
</protein>
<evidence type="ECO:0000313" key="3">
    <source>
        <dbReference type="EMBL" id="GCE93635.1"/>
    </source>
</evidence>
<sequence length="231" mass="25639">MIKSWIKRHPKRIYFSFFALVFLISCLGIIAAIWSSLIERRDRKNEKVAREVLTDLLQNQSQQLFHYNRFTDNLDALYRTTSEGRPGYNFAINVNENLVLIDAIPTNSRLPNFAGAVFIIPGDNLIQTVAGMCKSQDKLSAPIQLSRGNSPVVECPDDSELIISLASALLAVTDENVTQNFGGVCLVDHSSNQLRKPPRSDAIAPPKTGENRIQCPAGSSLKKSWVIPVSQ</sequence>
<keyword evidence="2" id="KW-0472">Membrane</keyword>
<dbReference type="Proteomes" id="UP000326169">
    <property type="component" value="Unassembled WGS sequence"/>
</dbReference>
<dbReference type="PROSITE" id="PS51257">
    <property type="entry name" value="PROKAR_LIPOPROTEIN"/>
    <property type="match status" value="1"/>
</dbReference>
<proteinExistence type="predicted"/>
<feature type="region of interest" description="Disordered" evidence="1">
    <location>
        <begin position="191"/>
        <end position="216"/>
    </location>
</feature>
<evidence type="ECO:0000313" key="4">
    <source>
        <dbReference type="Proteomes" id="UP000326169"/>
    </source>
</evidence>
<reference evidence="3 4" key="1">
    <citation type="journal article" date="2019" name="J Genomics">
        <title>The Draft Genome of a Hydrogen-producing Cyanobacterium, Arthrospira platensis NIES-46.</title>
        <authorList>
            <person name="Suzuki S."/>
            <person name="Yamaguchi H."/>
            <person name="Kawachi M."/>
        </authorList>
    </citation>
    <scope>NUCLEOTIDE SEQUENCE [LARGE SCALE GENOMIC DNA]</scope>
    <source>
        <strain evidence="3 4">NIES-46</strain>
    </source>
</reference>
<dbReference type="InterPro" id="IPR031975">
    <property type="entry name" value="Pilin_GH"/>
</dbReference>
<dbReference type="Pfam" id="PF16734">
    <property type="entry name" value="Pilin_GH"/>
    <property type="match status" value="1"/>
</dbReference>
<keyword evidence="2" id="KW-0812">Transmembrane</keyword>
<feature type="transmembrane region" description="Helical" evidence="2">
    <location>
        <begin position="12"/>
        <end position="34"/>
    </location>
</feature>
<evidence type="ECO:0000256" key="2">
    <source>
        <dbReference type="SAM" id="Phobius"/>
    </source>
</evidence>
<dbReference type="EMBL" id="BIMW01000076">
    <property type="protein sequence ID" value="GCE93635.1"/>
    <property type="molecule type" value="Genomic_DNA"/>
</dbReference>
<organism evidence="3 4">
    <name type="scientific">Limnospira platensis NIES-46</name>
    <dbReference type="NCBI Taxonomy" id="1236695"/>
    <lineage>
        <taxon>Bacteria</taxon>
        <taxon>Bacillati</taxon>
        <taxon>Cyanobacteriota</taxon>
        <taxon>Cyanophyceae</taxon>
        <taxon>Oscillatoriophycideae</taxon>
        <taxon>Oscillatoriales</taxon>
        <taxon>Sirenicapillariaceae</taxon>
        <taxon>Limnospira</taxon>
    </lineage>
</organism>
<gene>
    <name evidence="3" type="ORF">NIES46_16870</name>
</gene>
<comment type="caution">
    <text evidence="3">The sequence shown here is derived from an EMBL/GenBank/DDBJ whole genome shotgun (WGS) entry which is preliminary data.</text>
</comment>
<keyword evidence="4" id="KW-1185">Reference proteome</keyword>
<accession>A0A5M3T5B5</accession>
<evidence type="ECO:0000256" key="1">
    <source>
        <dbReference type="SAM" id="MobiDB-lite"/>
    </source>
</evidence>
<keyword evidence="2" id="KW-1133">Transmembrane helix</keyword>
<name>A0A5M3T5B5_LIMPL</name>